<protein>
    <recommendedName>
        <fullName evidence="7">PucR family transcriptional regulator</fullName>
    </recommendedName>
</protein>
<dbReference type="Pfam" id="PF07905">
    <property type="entry name" value="PucR"/>
    <property type="match status" value="1"/>
</dbReference>
<name>A0A1A0QQD7_MYCPR</name>
<dbReference type="Proteomes" id="UP000093902">
    <property type="component" value="Unassembled WGS sequence"/>
</dbReference>
<feature type="domain" description="Purine catabolism PurC-like" evidence="2">
    <location>
        <begin position="8"/>
        <end position="124"/>
    </location>
</feature>
<evidence type="ECO:0000256" key="1">
    <source>
        <dbReference type="ARBA" id="ARBA00006754"/>
    </source>
</evidence>
<dbReference type="InterPro" id="IPR042070">
    <property type="entry name" value="PucR_C-HTH_sf"/>
</dbReference>
<dbReference type="InterPro" id="IPR041522">
    <property type="entry name" value="CdaR_GGDEF"/>
</dbReference>
<dbReference type="InterPro" id="IPR025736">
    <property type="entry name" value="PucR_C-HTH_dom"/>
</dbReference>
<dbReference type="AlphaFoldDB" id="A0A1A0QQD7"/>
<dbReference type="RefSeq" id="WP_064936227.1">
    <property type="nucleotide sequence ID" value="NZ_LZSO01000041.1"/>
</dbReference>
<dbReference type="EMBL" id="LZSO01000041">
    <property type="protein sequence ID" value="OBB24133.1"/>
    <property type="molecule type" value="Genomic_DNA"/>
</dbReference>
<accession>A0A1A0QQD7</accession>
<dbReference type="Pfam" id="PF13556">
    <property type="entry name" value="HTH_30"/>
    <property type="match status" value="1"/>
</dbReference>
<gene>
    <name evidence="5" type="ORF">A5792_30425</name>
</gene>
<comment type="similarity">
    <text evidence="1">Belongs to the CdaR family.</text>
</comment>
<organism evidence="5 6">
    <name type="scientific">Mycolicibacterium peregrinum</name>
    <name type="common">Mycobacterium peregrinum</name>
    <dbReference type="NCBI Taxonomy" id="43304"/>
    <lineage>
        <taxon>Bacteria</taxon>
        <taxon>Bacillati</taxon>
        <taxon>Actinomycetota</taxon>
        <taxon>Actinomycetes</taxon>
        <taxon>Mycobacteriales</taxon>
        <taxon>Mycobacteriaceae</taxon>
        <taxon>Mycolicibacterium</taxon>
    </lineage>
</organism>
<feature type="domain" description="PucR C-terminal helix-turn-helix" evidence="3">
    <location>
        <begin position="446"/>
        <end position="504"/>
    </location>
</feature>
<proteinExistence type="inferred from homology"/>
<evidence type="ECO:0000259" key="4">
    <source>
        <dbReference type="Pfam" id="PF17853"/>
    </source>
</evidence>
<feature type="domain" description="CdaR GGDEF-like" evidence="4">
    <location>
        <begin position="292"/>
        <end position="392"/>
    </location>
</feature>
<evidence type="ECO:0000313" key="5">
    <source>
        <dbReference type="EMBL" id="OBB24133.1"/>
    </source>
</evidence>
<evidence type="ECO:0000259" key="2">
    <source>
        <dbReference type="Pfam" id="PF07905"/>
    </source>
</evidence>
<dbReference type="Gene3D" id="1.10.10.2840">
    <property type="entry name" value="PucR C-terminal helix-turn-helix domain"/>
    <property type="match status" value="1"/>
</dbReference>
<dbReference type="OrthoDB" id="8450798at2"/>
<reference evidence="6" key="1">
    <citation type="submission" date="2016-06" db="EMBL/GenBank/DDBJ databases">
        <authorList>
            <person name="Sutton G."/>
            <person name="Brinkac L."/>
            <person name="Sanka R."/>
            <person name="Adams M."/>
            <person name="Lau E."/>
            <person name="Mehaffy C."/>
            <person name="Tameris M."/>
            <person name="Hatherill M."/>
            <person name="Hanekom W."/>
            <person name="Mahomed H."/>
            <person name="Mcshane H."/>
        </authorList>
    </citation>
    <scope>NUCLEOTIDE SEQUENCE [LARGE SCALE GENOMIC DNA]</scope>
    <source>
        <strain evidence="6">852002-51209_SCH5440388</strain>
    </source>
</reference>
<evidence type="ECO:0000313" key="6">
    <source>
        <dbReference type="Proteomes" id="UP000093902"/>
    </source>
</evidence>
<dbReference type="PANTHER" id="PTHR33744">
    <property type="entry name" value="CARBOHYDRATE DIACID REGULATOR"/>
    <property type="match status" value="1"/>
</dbReference>
<evidence type="ECO:0008006" key="7">
    <source>
        <dbReference type="Google" id="ProtNLM"/>
    </source>
</evidence>
<comment type="caution">
    <text evidence="5">The sequence shown here is derived from an EMBL/GenBank/DDBJ whole genome shotgun (WGS) entry which is preliminary data.</text>
</comment>
<dbReference type="InterPro" id="IPR012914">
    <property type="entry name" value="PucR_dom"/>
</dbReference>
<dbReference type="Pfam" id="PF17853">
    <property type="entry name" value="GGDEF_2"/>
    <property type="match status" value="1"/>
</dbReference>
<sequence length="512" mass="54167">MAMTVRRLVQTPALGLTLIAGRDGGDRSIAWAHAIELEDPTPYLSGGELVMTTGMNVGATADQQFEYLARLSTAGVAALAFDTGTTHSAVPRGIIAAGDALGLPVLSVPPQTPFIAITRAIIDEVTADQLRAVQQVVDQQEVLARETLRNGIPAVVATLSKLLSATVVVIDVDGNALAAGGPETDHICALGVKLIADGAHRRAGRTSRVVADGSGYCTLQALKAAQPLRGYLAVKTNEPLSPTERLLVSHAVSLISIEMGKPAKILDAEHRLRVATTTGLLADSASVDDAILRYFRFDPDDPVVVLALNDTGPSLTAETHANRVLESRHARYLMCSRAGELIIVLPAAESGAAETLVTEISAQLQKRLRSGLSKPTVIDSIATAVNQAHTAALIGNGDKAFHAYADIGLLDVILGGRSAEELHLITEPIAALVEQDKAVNGSSDGLLVTLESYLRHNGHLEGAAAELGIHRHTMRNRVAKITQLTRQDLQSPDVRAQLLLAIRARELLQINP</sequence>
<evidence type="ECO:0000259" key="3">
    <source>
        <dbReference type="Pfam" id="PF13556"/>
    </source>
</evidence>
<dbReference type="InterPro" id="IPR051448">
    <property type="entry name" value="CdaR-like_regulators"/>
</dbReference>